<dbReference type="eggNOG" id="COG0446">
    <property type="taxonomic scope" value="Bacteria"/>
</dbReference>
<name>Q6AL00_DESPS</name>
<dbReference type="AlphaFoldDB" id="Q6AL00"/>
<dbReference type="PANTHER" id="PTHR42949">
    <property type="entry name" value="ANAEROBIC GLYCEROL-3-PHOSPHATE DEHYDROGENASE SUBUNIT B"/>
    <property type="match status" value="1"/>
</dbReference>
<dbReference type="Gene3D" id="1.10.10.1100">
    <property type="entry name" value="BFD-like [2Fe-2S]-binding domain"/>
    <property type="match status" value="1"/>
</dbReference>
<sequence length="464" mass="50337">MQEKQQKWDVAIVGAGPAGLSCAITAAKLGLDVILLDDQNLAGGQIYRWVTGDNAHKNFLSPHDREEGAALVNSMLEGNIRYIANAVVWHGGYERLLATVDGKTMDIRTQYIVIATGAMERPVPFKGWTLPNVMTAGSADLLYKTAGMTPDAPVVIAGNGPLVPLVAGHLLELGVPLAGILETMPLTNLVRSMAHMPKALQDIPFLFKGVKMTAALLGKTKYFRGVSNISAHGDNKVERVQFSSFSGKHSIDCSTLLVHEGLIPRTHVSRMFQLEHVWDKTQRYWYPLVNQFGKSSNQRVYVVGDCTKVHGIGSSTCKGEMAALDITQKLGKVGAGKAKELIGETQKRLQKAVAPRDFVDSYFAPRKGLFDMDDSVTVCRCENVSAGDIRRAVQEGCQEVNDIKLRTRCGMGPCQGRMCGSALAEIAAKELGRDVPAVGALNIRTPVRPVSLENIMILEAEGNQ</sequence>
<dbReference type="PANTHER" id="PTHR42949:SF3">
    <property type="entry name" value="ANAEROBIC GLYCEROL-3-PHOSPHATE DEHYDROGENASE SUBUNIT B"/>
    <property type="match status" value="1"/>
</dbReference>
<proteinExistence type="predicted"/>
<dbReference type="STRING" id="177439.DP2246"/>
<evidence type="ECO:0000313" key="4">
    <source>
        <dbReference type="EMBL" id="CAG36975.1"/>
    </source>
</evidence>
<dbReference type="SUPFAM" id="SSF51905">
    <property type="entry name" value="FAD/NAD(P)-binding domain"/>
    <property type="match status" value="1"/>
</dbReference>
<dbReference type="GO" id="GO:0016491">
    <property type="term" value="F:oxidoreductase activity"/>
    <property type="evidence" value="ECO:0007669"/>
    <property type="project" value="UniProtKB-KW"/>
</dbReference>
<dbReference type="PRINTS" id="PR00368">
    <property type="entry name" value="FADPNR"/>
</dbReference>
<dbReference type="Pfam" id="PF07992">
    <property type="entry name" value="Pyr_redox_2"/>
    <property type="match status" value="1"/>
</dbReference>
<reference evidence="5" key="1">
    <citation type="journal article" date="2004" name="Environ. Microbiol.">
        <title>The genome of Desulfotalea psychrophila, a sulfate-reducing bacterium from permanently cold Arctic sediments.</title>
        <authorList>
            <person name="Rabus R."/>
            <person name="Ruepp A."/>
            <person name="Frickey T."/>
            <person name="Rattei T."/>
            <person name="Fartmann B."/>
            <person name="Stark M."/>
            <person name="Bauer M."/>
            <person name="Zibat A."/>
            <person name="Lombardot T."/>
            <person name="Becker I."/>
            <person name="Amann J."/>
            <person name="Gellner K."/>
            <person name="Teeling H."/>
            <person name="Leuschner W.D."/>
            <person name="Gloeckner F.-O."/>
            <person name="Lupas A.N."/>
            <person name="Amann R."/>
            <person name="Klenk H.-P."/>
        </authorList>
    </citation>
    <scope>NUCLEOTIDE SEQUENCE [LARGE SCALE GENOMIC DNA]</scope>
    <source>
        <strain evidence="5">DSM 12343 / LSv54</strain>
    </source>
</reference>
<dbReference type="PROSITE" id="PS51257">
    <property type="entry name" value="PROKAR_LIPOPROTEIN"/>
    <property type="match status" value="1"/>
</dbReference>
<dbReference type="PRINTS" id="PR00411">
    <property type="entry name" value="PNDRDTASEI"/>
</dbReference>
<dbReference type="CDD" id="cd19946">
    <property type="entry name" value="GlpA-like_Fer2_BFD-like"/>
    <property type="match status" value="1"/>
</dbReference>
<dbReference type="EMBL" id="CR522870">
    <property type="protein sequence ID" value="CAG36975.1"/>
    <property type="molecule type" value="Genomic_DNA"/>
</dbReference>
<dbReference type="InterPro" id="IPR041117">
    <property type="entry name" value="SoxA_A3"/>
</dbReference>
<organism evidence="4 5">
    <name type="scientific">Desulfotalea psychrophila (strain LSv54 / DSM 12343)</name>
    <dbReference type="NCBI Taxonomy" id="177439"/>
    <lineage>
        <taxon>Bacteria</taxon>
        <taxon>Pseudomonadati</taxon>
        <taxon>Thermodesulfobacteriota</taxon>
        <taxon>Desulfobulbia</taxon>
        <taxon>Desulfobulbales</taxon>
        <taxon>Desulfocapsaceae</taxon>
        <taxon>Desulfotalea</taxon>
    </lineage>
</organism>
<dbReference type="KEGG" id="dps:DP2246"/>
<protein>
    <submittedName>
        <fullName evidence="4">Related to opine/octopine dehydrogenase, subunit A</fullName>
    </submittedName>
</protein>
<gene>
    <name evidence="4" type="ordered locus">DP2246</name>
</gene>
<dbReference type="InterPro" id="IPR036188">
    <property type="entry name" value="FAD/NAD-bd_sf"/>
</dbReference>
<feature type="domain" description="FAD/NAD(P)-binding" evidence="2">
    <location>
        <begin position="9"/>
        <end position="309"/>
    </location>
</feature>
<accession>Q6AL00</accession>
<dbReference type="InterPro" id="IPR017224">
    <property type="entry name" value="Opine_Oxase_asu/HCN_bsu"/>
</dbReference>
<dbReference type="HOGENOM" id="CLU_030705_1_2_7"/>
<dbReference type="OrthoDB" id="9801699at2"/>
<dbReference type="eggNOG" id="COG1251">
    <property type="taxonomic scope" value="Bacteria"/>
</dbReference>
<dbReference type="InterPro" id="IPR051691">
    <property type="entry name" value="Metab_Enz_Cyan_OpOx_G3PDH"/>
</dbReference>
<keyword evidence="5" id="KW-1185">Reference proteome</keyword>
<dbReference type="RefSeq" id="WP_011189487.1">
    <property type="nucleotide sequence ID" value="NC_006138.1"/>
</dbReference>
<dbReference type="InterPro" id="IPR041854">
    <property type="entry name" value="BFD-like_2Fe2S-bd_dom_sf"/>
</dbReference>
<dbReference type="InterPro" id="IPR023753">
    <property type="entry name" value="FAD/NAD-binding_dom"/>
</dbReference>
<evidence type="ECO:0000259" key="3">
    <source>
        <dbReference type="Pfam" id="PF17806"/>
    </source>
</evidence>
<evidence type="ECO:0000256" key="1">
    <source>
        <dbReference type="ARBA" id="ARBA00023002"/>
    </source>
</evidence>
<dbReference type="Gene3D" id="3.50.50.60">
    <property type="entry name" value="FAD/NAD(P)-binding domain"/>
    <property type="match status" value="3"/>
</dbReference>
<keyword evidence="1" id="KW-0560">Oxidoreductase</keyword>
<feature type="domain" description="SoxA A3" evidence="3">
    <location>
        <begin position="380"/>
        <end position="454"/>
    </location>
</feature>
<evidence type="ECO:0000259" key="2">
    <source>
        <dbReference type="Pfam" id="PF07992"/>
    </source>
</evidence>
<dbReference type="Proteomes" id="UP000000602">
    <property type="component" value="Chromosome"/>
</dbReference>
<dbReference type="Pfam" id="PF17806">
    <property type="entry name" value="SO_alpha_A3"/>
    <property type="match status" value="1"/>
</dbReference>
<evidence type="ECO:0000313" key="5">
    <source>
        <dbReference type="Proteomes" id="UP000000602"/>
    </source>
</evidence>
<dbReference type="PIRSF" id="PIRSF037495">
    <property type="entry name" value="Opine_OX_OoxA/HcnB"/>
    <property type="match status" value="1"/>
</dbReference>